<protein>
    <recommendedName>
        <fullName evidence="2">UPF0102 protein DXH78_05450</fullName>
    </recommendedName>
</protein>
<evidence type="ECO:0000256" key="1">
    <source>
        <dbReference type="ARBA" id="ARBA00006738"/>
    </source>
</evidence>
<dbReference type="AlphaFoldDB" id="A0A371B934"/>
<gene>
    <name evidence="4" type="ORF">DXH78_05450</name>
</gene>
<comment type="similarity">
    <text evidence="1 2">Belongs to the UPF0102 family.</text>
</comment>
<dbReference type="NCBIfam" id="NF009151">
    <property type="entry name" value="PRK12497.1-5"/>
    <property type="match status" value="1"/>
</dbReference>
<dbReference type="Pfam" id="PF02021">
    <property type="entry name" value="UPF0102"/>
    <property type="match status" value="1"/>
</dbReference>
<dbReference type="InterPro" id="IPR003509">
    <property type="entry name" value="UPF0102_YraN-like"/>
</dbReference>
<organism evidence="4 5">
    <name type="scientific">Undibacter mobilis</name>
    <dbReference type="NCBI Taxonomy" id="2292256"/>
    <lineage>
        <taxon>Bacteria</taxon>
        <taxon>Pseudomonadati</taxon>
        <taxon>Pseudomonadota</taxon>
        <taxon>Alphaproteobacteria</taxon>
        <taxon>Hyphomicrobiales</taxon>
        <taxon>Nitrobacteraceae</taxon>
        <taxon>Undibacter</taxon>
    </lineage>
</organism>
<dbReference type="EMBL" id="QRGO01000001">
    <property type="protein sequence ID" value="RDV04080.1"/>
    <property type="molecule type" value="Genomic_DNA"/>
</dbReference>
<dbReference type="Proteomes" id="UP000263993">
    <property type="component" value="Unassembled WGS sequence"/>
</dbReference>
<feature type="region of interest" description="Disordered" evidence="3">
    <location>
        <begin position="1"/>
        <end position="33"/>
    </location>
</feature>
<dbReference type="NCBIfam" id="TIGR00252">
    <property type="entry name" value="YraN family protein"/>
    <property type="match status" value="1"/>
</dbReference>
<dbReference type="SUPFAM" id="SSF52980">
    <property type="entry name" value="Restriction endonuclease-like"/>
    <property type="match status" value="1"/>
</dbReference>
<evidence type="ECO:0000256" key="2">
    <source>
        <dbReference type="HAMAP-Rule" id="MF_00048"/>
    </source>
</evidence>
<dbReference type="GO" id="GO:0003676">
    <property type="term" value="F:nucleic acid binding"/>
    <property type="evidence" value="ECO:0007669"/>
    <property type="project" value="InterPro"/>
</dbReference>
<dbReference type="OrthoDB" id="9812968at2"/>
<sequence length="147" mass="16059">MAKSGTPSPPLPRHPRVPGLRPKAQKPEANPERQAAFNRGISAESLAAAWLIGKGYRILSRRFRSGAGEIDIVAGRRHTVIFVEVKARASLDEAAESVTPRQRARIAAAAEIWLAQNPQVVFKDLRFDAILIAPGKLPQHIQGAFEL</sequence>
<evidence type="ECO:0000313" key="4">
    <source>
        <dbReference type="EMBL" id="RDV04080.1"/>
    </source>
</evidence>
<reference evidence="5" key="1">
    <citation type="submission" date="2018-08" db="EMBL/GenBank/DDBJ databases">
        <authorList>
            <person name="Kim S.-J."/>
            <person name="Jung G.-Y."/>
        </authorList>
    </citation>
    <scope>NUCLEOTIDE SEQUENCE [LARGE SCALE GENOMIC DNA]</scope>
    <source>
        <strain evidence="5">GY_H</strain>
    </source>
</reference>
<comment type="caution">
    <text evidence="4">The sequence shown here is derived from an EMBL/GenBank/DDBJ whole genome shotgun (WGS) entry which is preliminary data.</text>
</comment>
<dbReference type="PANTHER" id="PTHR34039">
    <property type="entry name" value="UPF0102 PROTEIN YRAN"/>
    <property type="match status" value="1"/>
</dbReference>
<evidence type="ECO:0000256" key="3">
    <source>
        <dbReference type="SAM" id="MobiDB-lite"/>
    </source>
</evidence>
<keyword evidence="5" id="KW-1185">Reference proteome</keyword>
<dbReference type="InterPro" id="IPR011856">
    <property type="entry name" value="tRNA_endonuc-like_dom_sf"/>
</dbReference>
<name>A0A371B934_9BRAD</name>
<accession>A0A371B934</accession>
<dbReference type="HAMAP" id="MF_00048">
    <property type="entry name" value="UPF0102"/>
    <property type="match status" value="1"/>
</dbReference>
<evidence type="ECO:0000313" key="5">
    <source>
        <dbReference type="Proteomes" id="UP000263993"/>
    </source>
</evidence>
<dbReference type="Gene3D" id="3.40.1350.10">
    <property type="match status" value="1"/>
</dbReference>
<proteinExistence type="inferred from homology"/>
<dbReference type="InterPro" id="IPR011335">
    <property type="entry name" value="Restrct_endonuc-II-like"/>
</dbReference>
<dbReference type="PANTHER" id="PTHR34039:SF1">
    <property type="entry name" value="UPF0102 PROTEIN YRAN"/>
    <property type="match status" value="1"/>
</dbReference>
<dbReference type="RefSeq" id="WP_115516106.1">
    <property type="nucleotide sequence ID" value="NZ_QRGO01000001.1"/>
</dbReference>